<dbReference type="Proteomes" id="UP001054889">
    <property type="component" value="Unassembled WGS sequence"/>
</dbReference>
<reference evidence="4" key="2">
    <citation type="submission" date="2021-12" db="EMBL/GenBank/DDBJ databases">
        <title>Resequencing data analysis of finger millet.</title>
        <authorList>
            <person name="Hatakeyama M."/>
            <person name="Aluri S."/>
            <person name="Balachadran M.T."/>
            <person name="Sivarajan S.R."/>
            <person name="Poveda L."/>
            <person name="Shimizu-Inatsugi R."/>
            <person name="Schlapbach R."/>
            <person name="Sreeman S.M."/>
            <person name="Shimizu K.K."/>
        </authorList>
    </citation>
    <scope>NUCLEOTIDE SEQUENCE</scope>
</reference>
<name>A0AAV5D3Q8_ELECO</name>
<sequence>MESSPHLADDSFSIRCDVTVIKAIRATRTTTTTAIVKPQHKPSERKPCVAHPKIDPDMTNVVIEVGGEIFAAHRWVLANKSPVFASMLFSTAAVDDDGVVHLWIDDMEARVFEALLHFVYAGALPEMDKGDEMEMARLLLVAANRYDLQGLKLACEDVLQGYIDKITVVGMLALATKHGCHGLEEACLEFIKEVYGIDVM</sequence>
<comment type="similarity">
    <text evidence="2">Belongs to the Tdpoz family.</text>
</comment>
<dbReference type="Pfam" id="PF24570">
    <property type="entry name" value="BACK_BPM_SPOP"/>
    <property type="match status" value="1"/>
</dbReference>
<dbReference type="AlphaFoldDB" id="A0AAV5D3Q8"/>
<keyword evidence="5" id="KW-1185">Reference proteome</keyword>
<evidence type="ECO:0000259" key="3">
    <source>
        <dbReference type="PROSITE" id="PS50097"/>
    </source>
</evidence>
<comment type="caution">
    <text evidence="4">The sequence shown here is derived from an EMBL/GenBank/DDBJ whole genome shotgun (WGS) entry which is preliminary data.</text>
</comment>
<dbReference type="PANTHER" id="PTHR26379:SF187">
    <property type="entry name" value="OS07G0655300 PROTEIN"/>
    <property type="match status" value="1"/>
</dbReference>
<evidence type="ECO:0000256" key="2">
    <source>
        <dbReference type="ARBA" id="ARBA00010846"/>
    </source>
</evidence>
<proteinExistence type="inferred from homology"/>
<organism evidence="4 5">
    <name type="scientific">Eleusine coracana subsp. coracana</name>
    <dbReference type="NCBI Taxonomy" id="191504"/>
    <lineage>
        <taxon>Eukaryota</taxon>
        <taxon>Viridiplantae</taxon>
        <taxon>Streptophyta</taxon>
        <taxon>Embryophyta</taxon>
        <taxon>Tracheophyta</taxon>
        <taxon>Spermatophyta</taxon>
        <taxon>Magnoliopsida</taxon>
        <taxon>Liliopsida</taxon>
        <taxon>Poales</taxon>
        <taxon>Poaceae</taxon>
        <taxon>PACMAD clade</taxon>
        <taxon>Chloridoideae</taxon>
        <taxon>Cynodonteae</taxon>
        <taxon>Eleusininae</taxon>
        <taxon>Eleusine</taxon>
    </lineage>
</organism>
<dbReference type="Pfam" id="PF00651">
    <property type="entry name" value="BTB"/>
    <property type="match status" value="1"/>
</dbReference>
<dbReference type="CDD" id="cd14733">
    <property type="entry name" value="BACK"/>
    <property type="match status" value="1"/>
</dbReference>
<protein>
    <recommendedName>
        <fullName evidence="3">BTB domain-containing protein</fullName>
    </recommendedName>
</protein>
<dbReference type="InterPro" id="IPR056423">
    <property type="entry name" value="BACK_BPM_SPOP"/>
</dbReference>
<reference evidence="4" key="1">
    <citation type="journal article" date="2018" name="DNA Res.">
        <title>Multiple hybrid de novo genome assembly of finger millet, an orphan allotetraploid crop.</title>
        <authorList>
            <person name="Hatakeyama M."/>
            <person name="Aluri S."/>
            <person name="Balachadran M.T."/>
            <person name="Sivarajan S.R."/>
            <person name="Patrignani A."/>
            <person name="Gruter S."/>
            <person name="Poveda L."/>
            <person name="Shimizu-Inatsugi R."/>
            <person name="Baeten J."/>
            <person name="Francoijs K.J."/>
            <person name="Nataraja K.N."/>
            <person name="Reddy Y.A.N."/>
            <person name="Phadnis S."/>
            <person name="Ravikumar R.L."/>
            <person name="Schlapbach R."/>
            <person name="Sreeman S.M."/>
            <person name="Shimizu K.K."/>
        </authorList>
    </citation>
    <scope>NUCLEOTIDE SEQUENCE</scope>
</reference>
<feature type="domain" description="BTB" evidence="3">
    <location>
        <begin position="59"/>
        <end position="128"/>
    </location>
</feature>
<dbReference type="InterPro" id="IPR045005">
    <property type="entry name" value="BPM1-6"/>
</dbReference>
<dbReference type="PROSITE" id="PS50097">
    <property type="entry name" value="BTB"/>
    <property type="match status" value="1"/>
</dbReference>
<comment type="pathway">
    <text evidence="1">Protein modification; protein ubiquitination.</text>
</comment>
<evidence type="ECO:0000256" key="1">
    <source>
        <dbReference type="ARBA" id="ARBA00004906"/>
    </source>
</evidence>
<dbReference type="PANTHER" id="PTHR26379">
    <property type="entry name" value="BTB/POZ AND MATH DOMAIN-CONTAINING PROTEIN 1"/>
    <property type="match status" value="1"/>
</dbReference>
<evidence type="ECO:0000313" key="5">
    <source>
        <dbReference type="Proteomes" id="UP001054889"/>
    </source>
</evidence>
<dbReference type="Gene3D" id="3.30.710.10">
    <property type="entry name" value="Potassium Channel Kv1.1, Chain A"/>
    <property type="match status" value="1"/>
</dbReference>
<dbReference type="InterPro" id="IPR000210">
    <property type="entry name" value="BTB/POZ_dom"/>
</dbReference>
<accession>A0AAV5D3Q8</accession>
<dbReference type="InterPro" id="IPR011333">
    <property type="entry name" value="SKP1/BTB/POZ_sf"/>
</dbReference>
<dbReference type="EMBL" id="BQKI01000011">
    <property type="protein sequence ID" value="GJN04941.1"/>
    <property type="molecule type" value="Genomic_DNA"/>
</dbReference>
<dbReference type="GO" id="GO:0016567">
    <property type="term" value="P:protein ubiquitination"/>
    <property type="evidence" value="ECO:0007669"/>
    <property type="project" value="InterPro"/>
</dbReference>
<evidence type="ECO:0000313" key="4">
    <source>
        <dbReference type="EMBL" id="GJN04941.1"/>
    </source>
</evidence>
<gene>
    <name evidence="4" type="primary">ga22526</name>
    <name evidence="4" type="ORF">PR202_ga22526</name>
</gene>
<dbReference type="SMART" id="SM00225">
    <property type="entry name" value="BTB"/>
    <property type="match status" value="1"/>
</dbReference>
<dbReference type="SUPFAM" id="SSF54695">
    <property type="entry name" value="POZ domain"/>
    <property type="match status" value="1"/>
</dbReference>